<dbReference type="Pfam" id="PF07963">
    <property type="entry name" value="N_methyl"/>
    <property type="match status" value="1"/>
</dbReference>
<dbReference type="InterPro" id="IPR032092">
    <property type="entry name" value="PilW"/>
</dbReference>
<evidence type="ECO:0000313" key="2">
    <source>
        <dbReference type="EMBL" id="SBV35426.1"/>
    </source>
</evidence>
<feature type="transmembrane region" description="Helical" evidence="1">
    <location>
        <begin position="20"/>
        <end position="41"/>
    </location>
</feature>
<dbReference type="Pfam" id="PF16074">
    <property type="entry name" value="PilW"/>
    <property type="match status" value="1"/>
</dbReference>
<sequence>MTVKNVRRKISHLQAGFSLIELMVAMLIGLLVVGAAVGIFLSNRQVYRATEGIGRLQEGTRVAFELMSRDLREAAGNPCVNNLPLANVLNNFGGNWWSNIENWAGAFRGYGASEAATGLTTGTGAGQRVAGTEVLQLFSADDNVVTISTHDTAGATFTVNNASHGIAAGDLAVACNGKQASIFQVSAASGTSIQHAAIGTPGNSTIALNVISGEKFDYSPAAAAGSESVSVLARLRASRWYVGNGNNGPSLYQQVATANGTVATQEVAEGVSNMSVLYLVEDKNTYQGIAAVGGNWGNVTAARITLTLAGTDRVGPNGQTIQRQLIHVVSLRNRNP</sequence>
<keyword evidence="1" id="KW-0812">Transmembrane</keyword>
<keyword evidence="1" id="KW-1133">Transmembrane helix</keyword>
<organism evidence="2">
    <name type="scientific">uncultured Stenotrophomonas sp</name>
    <dbReference type="NCBI Taxonomy" id="165438"/>
    <lineage>
        <taxon>Bacteria</taxon>
        <taxon>Pseudomonadati</taxon>
        <taxon>Pseudomonadota</taxon>
        <taxon>Gammaproteobacteria</taxon>
        <taxon>Lysobacterales</taxon>
        <taxon>Lysobacteraceae</taxon>
        <taxon>Stenotrophomonas</taxon>
        <taxon>environmental samples</taxon>
    </lineage>
</organism>
<name>A0A1Y5Q3G3_9GAMM</name>
<accession>A0A1Y5Q3G3</accession>
<dbReference type="AlphaFoldDB" id="A0A1Y5Q3G3"/>
<protein>
    <submittedName>
        <fullName evidence="2">Prepilin-type N-terminal cleavage/methylation domain-containing protein</fullName>
    </submittedName>
</protein>
<dbReference type="InterPro" id="IPR012902">
    <property type="entry name" value="N_methyl_site"/>
</dbReference>
<dbReference type="GO" id="GO:0043683">
    <property type="term" value="P:type IV pilus assembly"/>
    <property type="evidence" value="ECO:0007669"/>
    <property type="project" value="InterPro"/>
</dbReference>
<keyword evidence="1" id="KW-0472">Membrane</keyword>
<dbReference type="InterPro" id="IPR045584">
    <property type="entry name" value="Pilin-like"/>
</dbReference>
<dbReference type="SUPFAM" id="SSF54523">
    <property type="entry name" value="Pili subunits"/>
    <property type="match status" value="1"/>
</dbReference>
<evidence type="ECO:0000256" key="1">
    <source>
        <dbReference type="SAM" id="Phobius"/>
    </source>
</evidence>
<dbReference type="NCBIfam" id="TIGR02532">
    <property type="entry name" value="IV_pilin_GFxxxE"/>
    <property type="match status" value="1"/>
</dbReference>
<dbReference type="EMBL" id="FLTS01000001">
    <property type="protein sequence ID" value="SBV35426.1"/>
    <property type="molecule type" value="Genomic_DNA"/>
</dbReference>
<reference evidence="2" key="1">
    <citation type="submission" date="2016-03" db="EMBL/GenBank/DDBJ databases">
        <authorList>
            <person name="Ploux O."/>
        </authorList>
    </citation>
    <scope>NUCLEOTIDE SEQUENCE</scope>
    <source>
        <strain evidence="2">UC10</strain>
    </source>
</reference>
<dbReference type="PROSITE" id="PS00409">
    <property type="entry name" value="PROKAR_NTER_METHYL"/>
    <property type="match status" value="1"/>
</dbReference>
<proteinExistence type="predicted"/>
<gene>
    <name evidence="2" type="ORF">STPYR_10356</name>
</gene>